<dbReference type="Pfam" id="PF02412">
    <property type="entry name" value="TSP_3"/>
    <property type="match status" value="5"/>
</dbReference>
<proteinExistence type="predicted"/>
<dbReference type="PANTHER" id="PTHR38787">
    <property type="entry name" value="REGULATORY P DOMAIN-CONTAINING PROTEIN"/>
    <property type="match status" value="1"/>
</dbReference>
<dbReference type="PROSITE" id="PS51234">
    <property type="entry name" value="TSP3"/>
    <property type="match status" value="3"/>
</dbReference>
<dbReference type="InterPro" id="IPR017897">
    <property type="entry name" value="Thrombospondin_3_rpt"/>
</dbReference>
<dbReference type="NCBIfam" id="TIGR04312">
    <property type="entry name" value="choice_anch_B"/>
    <property type="match status" value="1"/>
</dbReference>
<feature type="compositionally biased region" description="Acidic residues" evidence="2">
    <location>
        <begin position="47"/>
        <end position="74"/>
    </location>
</feature>
<feature type="compositionally biased region" description="Acidic residues" evidence="2">
    <location>
        <begin position="100"/>
        <end position="113"/>
    </location>
</feature>
<reference evidence="5" key="1">
    <citation type="journal article" date="2019" name="Int. J. Syst. Evol. Microbiol.">
        <title>The Global Catalogue of Microorganisms (GCM) 10K type strain sequencing project: providing services to taxonomists for standard genome sequencing and annotation.</title>
        <authorList>
            <consortium name="The Broad Institute Genomics Platform"/>
            <consortium name="The Broad Institute Genome Sequencing Center for Infectious Disease"/>
            <person name="Wu L."/>
            <person name="Ma J."/>
        </authorList>
    </citation>
    <scope>NUCLEOTIDE SEQUENCE [LARGE SCALE GENOMIC DNA]</scope>
    <source>
        <strain evidence="5">CCUG 60527</strain>
    </source>
</reference>
<dbReference type="PANTHER" id="PTHR38787:SF3">
    <property type="entry name" value="REGULATORY P DOMAIN-CONTAINING PROTEIN"/>
    <property type="match status" value="1"/>
</dbReference>
<dbReference type="InterPro" id="IPR013211">
    <property type="entry name" value="LVIVD"/>
</dbReference>
<dbReference type="InterPro" id="IPR027589">
    <property type="entry name" value="Choice_anch_B"/>
</dbReference>
<evidence type="ECO:0000256" key="1">
    <source>
        <dbReference type="ARBA" id="ARBA00022729"/>
    </source>
</evidence>
<dbReference type="Proteomes" id="UP001597062">
    <property type="component" value="Unassembled WGS sequence"/>
</dbReference>
<dbReference type="EMBL" id="JBHTJR010000030">
    <property type="protein sequence ID" value="MFD0992756.1"/>
    <property type="molecule type" value="Genomic_DNA"/>
</dbReference>
<keyword evidence="5" id="KW-1185">Reference proteome</keyword>
<evidence type="ECO:0000313" key="4">
    <source>
        <dbReference type="EMBL" id="MFD0992756.1"/>
    </source>
</evidence>
<accession>A0ABW3JRM9</accession>
<dbReference type="InterPro" id="IPR003367">
    <property type="entry name" value="Thrombospondin_3-like_rpt"/>
</dbReference>
<dbReference type="InterPro" id="IPR028974">
    <property type="entry name" value="TSP_type-3_rpt"/>
</dbReference>
<dbReference type="PROSITE" id="PS51257">
    <property type="entry name" value="PROKAR_LIPOPROTEIN"/>
    <property type="match status" value="1"/>
</dbReference>
<sequence length="559" mass="60584">MKKILLTASFLILLLQACNKPNVSINDTDRDEIENSIDNCPEISNPEQEDNDNDGIGDACDDDDDNDGILDTEDNCPLTANPDQEDVDNDGVGDICDNVIDNDNDGFSNEDDNCPSVSNPDQLDTDNDGIGNVCDDDDDNDGVLDTEDNCPLTANPDQQDTDNDGIGDVCEEAEPTRTPCENGFAGTFPCNGYDFMANVSISDLTNNTTNSNGSSPDGSDVWGWVDSTTNKEYAIAATTNGVSFVDITDPLQPVVLGFLPTSTSSSAWRDVKIYNNFAFVVADSAGGHGMQVFDLTRLRNVTNAPQTFNADTVYNGVGSCHNIVINEQVGIAYLVGCRNTNGGGPIFIDISNPTNPVSLGQHTADGYSHDAQVVTYNGPDTDHTGKEIYIGSNENEILVLDVTNKSNPITLSTLNYPQVAYAHQGWFTEDQRYFILGDELDEQQFGMNTRSIIFDLQDLDNPVLSSTYTGPTPAIDHNGYVQGNFFYIANYTAGMRVLDITNIGASSNAMTEIGFFDTYPQANNASFNGAWSVYPYFPSGNIIINDIQRGLFIVRKSGT</sequence>
<evidence type="ECO:0000256" key="3">
    <source>
        <dbReference type="SAM" id="SignalP"/>
    </source>
</evidence>
<comment type="caution">
    <text evidence="4">The sequence shown here is derived from an EMBL/GenBank/DDBJ whole genome shotgun (WGS) entry which is preliminary data.</text>
</comment>
<dbReference type="RefSeq" id="WP_386106356.1">
    <property type="nucleotide sequence ID" value="NZ_JBHTJR010000030.1"/>
</dbReference>
<feature type="region of interest" description="Disordered" evidence="2">
    <location>
        <begin position="23"/>
        <end position="163"/>
    </location>
</feature>
<feature type="compositionally biased region" description="Acidic residues" evidence="2">
    <location>
        <begin position="134"/>
        <end position="148"/>
    </location>
</feature>
<protein>
    <submittedName>
        <fullName evidence="4">Choice-of-anchor B family protein</fullName>
    </submittedName>
</protein>
<evidence type="ECO:0000313" key="5">
    <source>
        <dbReference type="Proteomes" id="UP001597062"/>
    </source>
</evidence>
<feature type="signal peptide" evidence="3">
    <location>
        <begin position="1"/>
        <end position="17"/>
    </location>
</feature>
<organism evidence="4 5">
    <name type="scientific">Tenacibaculum geojense</name>
    <dbReference type="NCBI Taxonomy" id="915352"/>
    <lineage>
        <taxon>Bacteria</taxon>
        <taxon>Pseudomonadati</taxon>
        <taxon>Bacteroidota</taxon>
        <taxon>Flavobacteriia</taxon>
        <taxon>Flavobacteriales</taxon>
        <taxon>Flavobacteriaceae</taxon>
        <taxon>Tenacibaculum</taxon>
    </lineage>
</organism>
<keyword evidence="1 3" id="KW-0732">Signal</keyword>
<gene>
    <name evidence="4" type="ORF">ACFQ1U_06035</name>
</gene>
<name>A0ABW3JRM9_9FLAO</name>
<feature type="chain" id="PRO_5046636360" evidence="3">
    <location>
        <begin position="18"/>
        <end position="559"/>
    </location>
</feature>
<dbReference type="SUPFAM" id="SSF103647">
    <property type="entry name" value="TSP type-3 repeat"/>
    <property type="match status" value="2"/>
</dbReference>
<dbReference type="Pfam" id="PF08309">
    <property type="entry name" value="LVIVD"/>
    <property type="match status" value="3"/>
</dbReference>
<evidence type="ECO:0000256" key="2">
    <source>
        <dbReference type="SAM" id="MobiDB-lite"/>
    </source>
</evidence>
<dbReference type="Gene3D" id="4.10.1080.10">
    <property type="entry name" value="TSP type-3 repeat"/>
    <property type="match status" value="2"/>
</dbReference>